<dbReference type="InterPro" id="IPR036942">
    <property type="entry name" value="Beta-barrel_TonB_sf"/>
</dbReference>
<evidence type="ECO:0000256" key="2">
    <source>
        <dbReference type="ARBA" id="ARBA00023136"/>
    </source>
</evidence>
<dbReference type="RefSeq" id="WP_028482000.1">
    <property type="nucleotide sequence ID" value="NZ_LVVZ01000011.1"/>
</dbReference>
<keyword evidence="7" id="KW-1185">Reference proteome</keyword>
<dbReference type="GO" id="GO:0009279">
    <property type="term" value="C:cell outer membrane"/>
    <property type="evidence" value="ECO:0007669"/>
    <property type="project" value="UniProtKB-SubCell"/>
</dbReference>
<keyword evidence="4" id="KW-0732">Signal</keyword>
<accession>A0A1U7JJ09</accession>
<dbReference type="Gene3D" id="2.40.170.20">
    <property type="entry name" value="TonB-dependent receptor, beta-barrel domain"/>
    <property type="match status" value="1"/>
</dbReference>
<sequence length="892" mass="99689">MHFGSPYYRWAQALLCSTILSIPFPAHAEQPDEVQLDPIVVRSDLSGFEDLISSEKGTGTTSMNREQIEMRTGGSADINEVLKTLPNVQWQDHTNDDTGTSNFREQDLRPAEISISGARPDDNNFMLDGIEINTAGRGQENNGGTLEDQYMPDFDGLYNLHSQSIFVPSSIIESVEVQTHDISAEHGRFQGGVVRQTTMTPSASEWTGGVEVNGTASSWTRYKVATESGENTYGIAKPNAEKMDAAAYLSGPLAPDISVLSSFAYRHAGTSGPRDPQFVDDKLIETSTDQYTGLFKVQMDKDWGVLTLQSTNTLYANETDLRRSKMKPTYGDGIGSTNQVNFEREFGNLGLFKNTSVTADAYYTYSRQGRRDDGDGISIHRYKSFSYLDTSMSSQTYVSPGVEDCRDLGNNSTVWCMTGSTGDLLQYEHQYGAKAKVTADLWGNALQGGVGVKQTRASRRRDTDSQNYSSPKFYAPDMNDLFYSYFKASGPFECASSGDPYCYDDDQFAQHLGMRRAFDTTVDVTNIDGWLEYQIDLDRWKLTPGARLDYDDYFNNLNISPRLHASVTVLPDVTLSAGYARYYADNNLVYALADAMPDFVMYKRDIVDGKVYDEFSDRGWTEHSTSGRSKYTASDLSTPYNDEFSAGLSAVEPLLGGNIRLTYLHRKGRDQFTRSKEDGYGEYTLSNDGTSQYQSVSIEYAKLWSGLDFGPMNSFGLSAAATWSEQERTSSYGPEDYFDEGNLDPNDRGAYYKGRFYEPWEFNEVTGNLDIPIRGNVTMQSRFLDDDLTIWSRANFSLGYEGVRTAQENGSDKRIPHPDTGKEYNVKEDYFYRPVVTVDAGLTYKLPETQYGQAIVEARVNNLLGELGNGSAGNFQPYKKTQSFWLGLKATF</sequence>
<evidence type="ECO:0000259" key="5">
    <source>
        <dbReference type="Pfam" id="PF07715"/>
    </source>
</evidence>
<dbReference type="SUPFAM" id="SSF56935">
    <property type="entry name" value="Porins"/>
    <property type="match status" value="1"/>
</dbReference>
<gene>
    <name evidence="6" type="ORF">A3843_06550</name>
</gene>
<dbReference type="Pfam" id="PF07715">
    <property type="entry name" value="Plug"/>
    <property type="match status" value="1"/>
</dbReference>
<keyword evidence="3" id="KW-0998">Cell outer membrane</keyword>
<comment type="caution">
    <text evidence="6">The sequence shown here is derived from an EMBL/GenBank/DDBJ whole genome shotgun (WGS) entry which is preliminary data.</text>
</comment>
<dbReference type="Proteomes" id="UP000185783">
    <property type="component" value="Unassembled WGS sequence"/>
</dbReference>
<name>A0A1U7JJ09_9HYPH</name>
<evidence type="ECO:0000313" key="6">
    <source>
        <dbReference type="EMBL" id="OKL44736.1"/>
    </source>
</evidence>
<organism evidence="6 7">
    <name type="scientific">Pseudovibrio exalbescens</name>
    <dbReference type="NCBI Taxonomy" id="197461"/>
    <lineage>
        <taxon>Bacteria</taxon>
        <taxon>Pseudomonadati</taxon>
        <taxon>Pseudomonadota</taxon>
        <taxon>Alphaproteobacteria</taxon>
        <taxon>Hyphomicrobiales</taxon>
        <taxon>Stappiaceae</taxon>
        <taxon>Pseudovibrio</taxon>
    </lineage>
</organism>
<dbReference type="EMBL" id="LVVZ01000011">
    <property type="protein sequence ID" value="OKL44736.1"/>
    <property type="molecule type" value="Genomic_DNA"/>
</dbReference>
<reference evidence="6 7" key="1">
    <citation type="submission" date="2016-03" db="EMBL/GenBank/DDBJ databases">
        <title>Genome sequence of Nesiotobacter sp. nov., a moderately halophilic alphaproteobacterium isolated from the Yellow Sea, China.</title>
        <authorList>
            <person name="Zhang G."/>
            <person name="Zhang R."/>
        </authorList>
    </citation>
    <scope>NUCLEOTIDE SEQUENCE [LARGE SCALE GENOMIC DNA]</scope>
    <source>
        <strain evidence="6 7">WB1-6</strain>
    </source>
</reference>
<feature type="chain" id="PRO_5010523334" description="TonB-dependent receptor plug domain-containing protein" evidence="4">
    <location>
        <begin position="29"/>
        <end position="892"/>
    </location>
</feature>
<protein>
    <recommendedName>
        <fullName evidence="5">TonB-dependent receptor plug domain-containing protein</fullName>
    </recommendedName>
</protein>
<evidence type="ECO:0000256" key="3">
    <source>
        <dbReference type="ARBA" id="ARBA00023237"/>
    </source>
</evidence>
<feature type="signal peptide" evidence="4">
    <location>
        <begin position="1"/>
        <end position="28"/>
    </location>
</feature>
<dbReference type="InterPro" id="IPR012910">
    <property type="entry name" value="Plug_dom"/>
</dbReference>
<feature type="domain" description="TonB-dependent receptor plug" evidence="5">
    <location>
        <begin position="60"/>
        <end position="190"/>
    </location>
</feature>
<evidence type="ECO:0000313" key="7">
    <source>
        <dbReference type="Proteomes" id="UP000185783"/>
    </source>
</evidence>
<comment type="subcellular location">
    <subcellularLocation>
        <location evidence="1">Cell outer membrane</location>
    </subcellularLocation>
</comment>
<dbReference type="AlphaFoldDB" id="A0A1U7JJ09"/>
<keyword evidence="2" id="KW-0472">Membrane</keyword>
<evidence type="ECO:0000256" key="4">
    <source>
        <dbReference type="SAM" id="SignalP"/>
    </source>
</evidence>
<dbReference type="Gene3D" id="2.170.130.10">
    <property type="entry name" value="TonB-dependent receptor, plug domain"/>
    <property type="match status" value="1"/>
</dbReference>
<proteinExistence type="predicted"/>
<evidence type="ECO:0000256" key="1">
    <source>
        <dbReference type="ARBA" id="ARBA00004442"/>
    </source>
</evidence>
<dbReference type="STRING" id="197461.A3843_06550"/>
<dbReference type="InterPro" id="IPR037066">
    <property type="entry name" value="Plug_dom_sf"/>
</dbReference>